<feature type="compositionally biased region" description="Low complexity" evidence="1">
    <location>
        <begin position="196"/>
        <end position="208"/>
    </location>
</feature>
<sequence length="308" mass="35068">MVHLPIHLAREAQRCGPVQYHWMYPFERFMKVLKGYVRNRARLEGCIAECCLAEECMRFCGGYMNQLGLVGTRQCHNKDMGDETILGGRPFTGGVLIVMSNNMLQIAHYYVLYNTVKVKQYFEMHITELKVLDQRLNHPRNKSLLQKQHKETFCAWLSDKSSKQASKRAKKDQIVIKAALKDDDGELIVSSDDSESSSSPFSSPTSQPHSPPKKKKRGPTKINFIPPMDGKCLKVRFNERGQPVGKTSNRLVSFIGCLKISENFQKIRDTQTMPHTTGRGGLAHLEDKMGVNKMDEFEALALELHHQE</sequence>
<dbReference type="Proteomes" id="UP000323000">
    <property type="component" value="Chromosome 2"/>
</dbReference>
<dbReference type="AlphaFoldDB" id="A0A5C7IKA4"/>
<keyword evidence="4" id="KW-1185">Reference proteome</keyword>
<evidence type="ECO:0000259" key="2">
    <source>
        <dbReference type="Pfam" id="PF13960"/>
    </source>
</evidence>
<evidence type="ECO:0000256" key="1">
    <source>
        <dbReference type="SAM" id="MobiDB-lite"/>
    </source>
</evidence>
<protein>
    <recommendedName>
        <fullName evidence="2">DUF4218 domain-containing protein</fullName>
    </recommendedName>
</protein>
<dbReference type="Pfam" id="PF13960">
    <property type="entry name" value="DUF4218"/>
    <property type="match status" value="1"/>
</dbReference>
<name>A0A5C7IKA4_9ROSI</name>
<comment type="caution">
    <text evidence="3">The sequence shown here is derived from an EMBL/GenBank/DDBJ whole genome shotgun (WGS) entry which is preliminary data.</text>
</comment>
<feature type="region of interest" description="Disordered" evidence="1">
    <location>
        <begin position="187"/>
        <end position="225"/>
    </location>
</feature>
<evidence type="ECO:0000313" key="4">
    <source>
        <dbReference type="Proteomes" id="UP000323000"/>
    </source>
</evidence>
<organism evidence="3 4">
    <name type="scientific">Acer yangbiense</name>
    <dbReference type="NCBI Taxonomy" id="1000413"/>
    <lineage>
        <taxon>Eukaryota</taxon>
        <taxon>Viridiplantae</taxon>
        <taxon>Streptophyta</taxon>
        <taxon>Embryophyta</taxon>
        <taxon>Tracheophyta</taxon>
        <taxon>Spermatophyta</taxon>
        <taxon>Magnoliopsida</taxon>
        <taxon>eudicotyledons</taxon>
        <taxon>Gunneridae</taxon>
        <taxon>Pentapetalae</taxon>
        <taxon>rosids</taxon>
        <taxon>malvids</taxon>
        <taxon>Sapindales</taxon>
        <taxon>Sapindaceae</taxon>
        <taxon>Hippocastanoideae</taxon>
        <taxon>Acereae</taxon>
        <taxon>Acer</taxon>
    </lineage>
</organism>
<dbReference type="OrthoDB" id="1886754at2759"/>
<accession>A0A5C7IKA4</accession>
<evidence type="ECO:0000313" key="3">
    <source>
        <dbReference type="EMBL" id="TXG69641.1"/>
    </source>
</evidence>
<reference evidence="4" key="1">
    <citation type="journal article" date="2019" name="Gigascience">
        <title>De novo genome assembly of the endangered Acer yangbiense, a plant species with extremely small populations endemic to Yunnan Province, China.</title>
        <authorList>
            <person name="Yang J."/>
            <person name="Wariss H.M."/>
            <person name="Tao L."/>
            <person name="Zhang R."/>
            <person name="Yun Q."/>
            <person name="Hollingsworth P."/>
            <person name="Dao Z."/>
            <person name="Luo G."/>
            <person name="Guo H."/>
            <person name="Ma Y."/>
            <person name="Sun W."/>
        </authorList>
    </citation>
    <scope>NUCLEOTIDE SEQUENCE [LARGE SCALE GENOMIC DNA]</scope>
    <source>
        <strain evidence="4">cv. Malutang</strain>
    </source>
</reference>
<gene>
    <name evidence="3" type="ORF">EZV62_004576</name>
</gene>
<dbReference type="EMBL" id="VAHF01000002">
    <property type="protein sequence ID" value="TXG69641.1"/>
    <property type="molecule type" value="Genomic_DNA"/>
</dbReference>
<feature type="domain" description="DUF4218" evidence="2">
    <location>
        <begin position="1"/>
        <end position="67"/>
    </location>
</feature>
<proteinExistence type="predicted"/>
<dbReference type="InterPro" id="IPR025452">
    <property type="entry name" value="DUF4218"/>
</dbReference>
<dbReference type="PANTHER" id="PTHR48258">
    <property type="entry name" value="DUF4218 DOMAIN-CONTAINING PROTEIN-RELATED"/>
    <property type="match status" value="1"/>
</dbReference>
<dbReference type="PANTHER" id="PTHR48258:SF9">
    <property type="entry name" value="OS01G0348150 PROTEIN"/>
    <property type="match status" value="1"/>
</dbReference>